<dbReference type="EMBL" id="SMKA01000510">
    <property type="protein sequence ID" value="TDC13736.1"/>
    <property type="molecule type" value="Genomic_DNA"/>
</dbReference>
<name>A0A4V2XMC6_9ACTN</name>
<evidence type="ECO:0000313" key="8">
    <source>
        <dbReference type="EMBL" id="TDC13736.1"/>
    </source>
</evidence>
<dbReference type="AlphaFoldDB" id="A0A4V2XMC6"/>
<dbReference type="PANTHER" id="PTHR35007">
    <property type="entry name" value="INTEGRAL MEMBRANE PROTEIN-RELATED"/>
    <property type="match status" value="1"/>
</dbReference>
<evidence type="ECO:0000256" key="6">
    <source>
        <dbReference type="SAM" id="Phobius"/>
    </source>
</evidence>
<dbReference type="RefSeq" id="WP_132416423.1">
    <property type="nucleotide sequence ID" value="NZ_SMKA01000510.1"/>
</dbReference>
<gene>
    <name evidence="8" type="ORF">E1261_44660</name>
</gene>
<sequence>MSRFLATLCSLLALHLLFPLRLNSLRRLTAAVPRPASTRPFSRKLLLTPAAVVLLAFGPPVFFSAAAITVIATLAWVQREQHRRHAAATTRRTTVIEALDVLAADLAAGRPPIDALGGAATIAPDLHPAHAAAKLGGDIPTALELAAQSPGSEGIRALAATWRVAEESGAAFASLTERLADSLRADEAIHRQTAAGLAGARASARILAALPLFGIALGYSLGAHPLTFLTATPPGWLCLTSGLALTALGLHWTARLATQTPCP</sequence>
<dbReference type="InterPro" id="IPR018076">
    <property type="entry name" value="T2SS_GspF_dom"/>
</dbReference>
<dbReference type="GO" id="GO:0005886">
    <property type="term" value="C:plasma membrane"/>
    <property type="evidence" value="ECO:0007669"/>
    <property type="project" value="UniProtKB-SubCell"/>
</dbReference>
<reference evidence="8 9" key="1">
    <citation type="submission" date="2019-03" db="EMBL/GenBank/DDBJ databases">
        <title>Draft genome sequences of novel Actinobacteria.</title>
        <authorList>
            <person name="Sahin N."/>
            <person name="Ay H."/>
            <person name="Saygin H."/>
        </authorList>
    </citation>
    <scope>NUCLEOTIDE SEQUENCE [LARGE SCALE GENOMIC DNA]</scope>
    <source>
        <strain evidence="8 9">JCM 30547</strain>
    </source>
</reference>
<dbReference type="PANTHER" id="PTHR35007:SF4">
    <property type="entry name" value="CONSERVED TRANSMEMBRANE PROTEIN-RELATED"/>
    <property type="match status" value="1"/>
</dbReference>
<keyword evidence="3 6" id="KW-0812">Transmembrane</keyword>
<feature type="transmembrane region" description="Helical" evidence="6">
    <location>
        <begin position="202"/>
        <end position="222"/>
    </location>
</feature>
<protein>
    <submittedName>
        <fullName evidence="8">Type II secretion system protein</fullName>
    </submittedName>
</protein>
<evidence type="ECO:0000256" key="3">
    <source>
        <dbReference type="ARBA" id="ARBA00022692"/>
    </source>
</evidence>
<keyword evidence="9" id="KW-1185">Reference proteome</keyword>
<evidence type="ECO:0000256" key="5">
    <source>
        <dbReference type="ARBA" id="ARBA00023136"/>
    </source>
</evidence>
<keyword evidence="5 6" id="KW-0472">Membrane</keyword>
<evidence type="ECO:0000256" key="2">
    <source>
        <dbReference type="ARBA" id="ARBA00022475"/>
    </source>
</evidence>
<accession>A0A4V2XMC6</accession>
<keyword evidence="4 6" id="KW-1133">Transmembrane helix</keyword>
<keyword evidence="2" id="KW-1003">Cell membrane</keyword>
<dbReference type="OrthoDB" id="3748275at2"/>
<evidence type="ECO:0000256" key="1">
    <source>
        <dbReference type="ARBA" id="ARBA00004651"/>
    </source>
</evidence>
<feature type="transmembrane region" description="Helical" evidence="6">
    <location>
        <begin position="46"/>
        <end position="77"/>
    </location>
</feature>
<feature type="domain" description="Type II secretion system protein GspF" evidence="7">
    <location>
        <begin position="99"/>
        <end position="216"/>
    </location>
</feature>
<evidence type="ECO:0000256" key="4">
    <source>
        <dbReference type="ARBA" id="ARBA00022989"/>
    </source>
</evidence>
<feature type="transmembrane region" description="Helical" evidence="6">
    <location>
        <begin position="234"/>
        <end position="254"/>
    </location>
</feature>
<evidence type="ECO:0000313" key="9">
    <source>
        <dbReference type="Proteomes" id="UP000295075"/>
    </source>
</evidence>
<comment type="caution">
    <text evidence="8">The sequence shown here is derived from an EMBL/GenBank/DDBJ whole genome shotgun (WGS) entry which is preliminary data.</text>
</comment>
<organism evidence="8 9">
    <name type="scientific">Kribbella albertanoniae</name>
    <dbReference type="NCBI Taxonomy" id="1266829"/>
    <lineage>
        <taxon>Bacteria</taxon>
        <taxon>Bacillati</taxon>
        <taxon>Actinomycetota</taxon>
        <taxon>Actinomycetes</taxon>
        <taxon>Propionibacteriales</taxon>
        <taxon>Kribbellaceae</taxon>
        <taxon>Kribbella</taxon>
    </lineage>
</organism>
<dbReference type="Proteomes" id="UP000295075">
    <property type="component" value="Unassembled WGS sequence"/>
</dbReference>
<comment type="subcellular location">
    <subcellularLocation>
        <location evidence="1">Cell membrane</location>
        <topology evidence="1">Multi-pass membrane protein</topology>
    </subcellularLocation>
</comment>
<evidence type="ECO:0000259" key="7">
    <source>
        <dbReference type="Pfam" id="PF00482"/>
    </source>
</evidence>
<dbReference type="Pfam" id="PF00482">
    <property type="entry name" value="T2SSF"/>
    <property type="match status" value="1"/>
</dbReference>
<proteinExistence type="predicted"/>